<evidence type="ECO:0000313" key="4">
    <source>
        <dbReference type="EMBL" id="GMH99238.1"/>
    </source>
</evidence>
<dbReference type="GO" id="GO:0002100">
    <property type="term" value="P:tRNA wobble adenosine to inosine editing"/>
    <property type="evidence" value="ECO:0007669"/>
    <property type="project" value="InterPro"/>
</dbReference>
<dbReference type="AlphaFoldDB" id="A0A9W7F363"/>
<dbReference type="PROSITE" id="PS51747">
    <property type="entry name" value="CYT_DCMP_DEAMINASES_2"/>
    <property type="match status" value="1"/>
</dbReference>
<dbReference type="PANTHER" id="PTHR11079">
    <property type="entry name" value="CYTOSINE DEAMINASE FAMILY MEMBER"/>
    <property type="match status" value="1"/>
</dbReference>
<dbReference type="Gene3D" id="3.40.140.10">
    <property type="entry name" value="Cytidine Deaminase, domain 2"/>
    <property type="match status" value="1"/>
</dbReference>
<dbReference type="EMBL" id="BRXY01000540">
    <property type="protein sequence ID" value="GMH99238.1"/>
    <property type="molecule type" value="Genomic_DNA"/>
</dbReference>
<reference evidence="5" key="1">
    <citation type="journal article" date="2023" name="Commun. Biol.">
        <title>Genome analysis of Parmales, the sister group of diatoms, reveals the evolutionary specialization of diatoms from phago-mixotrophs to photoautotrophs.</title>
        <authorList>
            <person name="Ban H."/>
            <person name="Sato S."/>
            <person name="Yoshikawa S."/>
            <person name="Yamada K."/>
            <person name="Nakamura Y."/>
            <person name="Ichinomiya M."/>
            <person name="Sato N."/>
            <person name="Blanc-Mathieu R."/>
            <person name="Endo H."/>
            <person name="Kuwata A."/>
            <person name="Ogata H."/>
        </authorList>
    </citation>
    <scope>NUCLEOTIDE SEQUENCE [LARGE SCALE GENOMIC DNA]</scope>
    <source>
        <strain evidence="5">NIES 3701</strain>
    </source>
</reference>
<dbReference type="GO" id="GO:0052717">
    <property type="term" value="F:tRNA-specific adenosine-34 deaminase activity"/>
    <property type="evidence" value="ECO:0007669"/>
    <property type="project" value="UniProtKB-EC"/>
</dbReference>
<accession>A0A9W7F363</accession>
<feature type="compositionally biased region" description="Acidic residues" evidence="2">
    <location>
        <begin position="97"/>
        <end position="109"/>
    </location>
</feature>
<feature type="domain" description="CMP/dCMP-type deaminase" evidence="3">
    <location>
        <begin position="1"/>
        <end position="172"/>
    </location>
</feature>
<dbReference type="OrthoDB" id="1701769at2759"/>
<dbReference type="InterPro" id="IPR016193">
    <property type="entry name" value="Cytidine_deaminase-like"/>
</dbReference>
<dbReference type="CDD" id="cd01285">
    <property type="entry name" value="nucleoside_deaminase"/>
    <property type="match status" value="1"/>
</dbReference>
<proteinExistence type="predicted"/>
<protein>
    <recommendedName>
        <fullName evidence="3">CMP/dCMP-type deaminase domain-containing protein</fullName>
    </recommendedName>
</protein>
<feature type="region of interest" description="Disordered" evidence="2">
    <location>
        <begin position="87"/>
        <end position="116"/>
    </location>
</feature>
<keyword evidence="1" id="KW-0378">Hydrolase</keyword>
<sequence>MSEKYDSFYSELTLDLLRHPKKISEVPITCVFVHPTETPAKSDVLCVGWNLTNACRDATRHAELVAVDRYTTGGACSDDVAIFEGAGVGKGKGKEDEHEDEDEEEDEEDRAMMKRRGKAEDLKGSTCYVTIEPCIQCAFALRKIGVKRVVFGARNERFGGCGSLIDCSRAEFCKDGREGYEVDFVEDSNAVDVLRGFYGRENMSAPESKRRKKGEREG</sequence>
<evidence type="ECO:0000256" key="1">
    <source>
        <dbReference type="ARBA" id="ARBA00022801"/>
    </source>
</evidence>
<dbReference type="Proteomes" id="UP001165085">
    <property type="component" value="Unassembled WGS sequence"/>
</dbReference>
<dbReference type="InterPro" id="IPR002125">
    <property type="entry name" value="CMP_dCMP_dom"/>
</dbReference>
<dbReference type="PANTHER" id="PTHR11079:SF149">
    <property type="entry name" value="TRNA-SPECIFIC ADENOSINE DEAMINASE 2"/>
    <property type="match status" value="1"/>
</dbReference>
<comment type="caution">
    <text evidence="4">The sequence shown here is derived from an EMBL/GenBank/DDBJ whole genome shotgun (WGS) entry which is preliminary data.</text>
</comment>
<gene>
    <name evidence="4" type="ORF">TrST_g6337</name>
</gene>
<keyword evidence="5" id="KW-1185">Reference proteome</keyword>
<dbReference type="Pfam" id="PF00383">
    <property type="entry name" value="dCMP_cyt_deam_1"/>
    <property type="match status" value="1"/>
</dbReference>
<dbReference type="SUPFAM" id="SSF53927">
    <property type="entry name" value="Cytidine deaminase-like"/>
    <property type="match status" value="1"/>
</dbReference>
<organism evidence="4 5">
    <name type="scientific">Triparma strigata</name>
    <dbReference type="NCBI Taxonomy" id="1606541"/>
    <lineage>
        <taxon>Eukaryota</taxon>
        <taxon>Sar</taxon>
        <taxon>Stramenopiles</taxon>
        <taxon>Ochrophyta</taxon>
        <taxon>Bolidophyceae</taxon>
        <taxon>Parmales</taxon>
        <taxon>Triparmaceae</taxon>
        <taxon>Triparma</taxon>
    </lineage>
</organism>
<evidence type="ECO:0000256" key="2">
    <source>
        <dbReference type="SAM" id="MobiDB-lite"/>
    </source>
</evidence>
<evidence type="ECO:0000259" key="3">
    <source>
        <dbReference type="PROSITE" id="PS51747"/>
    </source>
</evidence>
<dbReference type="GO" id="GO:0046872">
    <property type="term" value="F:metal ion binding"/>
    <property type="evidence" value="ECO:0007669"/>
    <property type="project" value="UniProtKB-KW"/>
</dbReference>
<name>A0A9W7F363_9STRA</name>
<evidence type="ECO:0000313" key="5">
    <source>
        <dbReference type="Proteomes" id="UP001165085"/>
    </source>
</evidence>